<dbReference type="PANTHER" id="PTHR43847">
    <property type="entry name" value="BLL3993 PROTEIN"/>
    <property type="match status" value="1"/>
</dbReference>
<dbReference type="Gene3D" id="1.20.120.1630">
    <property type="match status" value="1"/>
</dbReference>
<gene>
    <name evidence="6" type="ORF">MNB_SM-6-1117</name>
</gene>
<dbReference type="PROSITE" id="PS50244">
    <property type="entry name" value="S5A_REDUCTASE"/>
    <property type="match status" value="1"/>
</dbReference>
<evidence type="ECO:0000313" key="6">
    <source>
        <dbReference type="EMBL" id="SFV54026.1"/>
    </source>
</evidence>
<evidence type="ECO:0000256" key="4">
    <source>
        <dbReference type="ARBA" id="ARBA00023136"/>
    </source>
</evidence>
<keyword evidence="4 5" id="KW-0472">Membrane</keyword>
<protein>
    <submittedName>
        <fullName evidence="6">Uncharacterized protein</fullName>
    </submittedName>
</protein>
<proteinExistence type="predicted"/>
<sequence>MKSKILVFLQFFIIFLMILPLGSAVTHPYLGVTVFVFGGLIGLMAIAAHERGNFNIRPDIKEKCVLVTHGIYAYVRHPMYLSVLLMMLGVSLVYFTYYELILYLFLIIVLLVKLFYEEGLWQCYSQEYIEYKKKTKRLIPFLF</sequence>
<reference evidence="6" key="1">
    <citation type="submission" date="2016-10" db="EMBL/GenBank/DDBJ databases">
        <authorList>
            <person name="de Groot N.N."/>
        </authorList>
    </citation>
    <scope>NUCLEOTIDE SEQUENCE</scope>
</reference>
<feature type="transmembrane region" description="Helical" evidence="5">
    <location>
        <begin position="71"/>
        <end position="94"/>
    </location>
</feature>
<dbReference type="InterPro" id="IPR007318">
    <property type="entry name" value="Phopholipid_MeTrfase"/>
</dbReference>
<evidence type="ECO:0000256" key="1">
    <source>
        <dbReference type="ARBA" id="ARBA00004127"/>
    </source>
</evidence>
<evidence type="ECO:0000256" key="3">
    <source>
        <dbReference type="ARBA" id="ARBA00022989"/>
    </source>
</evidence>
<comment type="subcellular location">
    <subcellularLocation>
        <location evidence="1">Endomembrane system</location>
        <topology evidence="1">Multi-pass membrane protein</topology>
    </subcellularLocation>
</comment>
<feature type="transmembrane region" description="Helical" evidence="5">
    <location>
        <begin position="34"/>
        <end position="50"/>
    </location>
</feature>
<dbReference type="InterPro" id="IPR052527">
    <property type="entry name" value="Metal_cation-efflux_comp"/>
</dbReference>
<accession>A0A1W1BKJ4</accession>
<evidence type="ECO:0000256" key="5">
    <source>
        <dbReference type="SAM" id="Phobius"/>
    </source>
</evidence>
<dbReference type="PANTHER" id="PTHR43847:SF1">
    <property type="entry name" value="BLL3993 PROTEIN"/>
    <property type="match status" value="1"/>
</dbReference>
<organism evidence="6">
    <name type="scientific">hydrothermal vent metagenome</name>
    <dbReference type="NCBI Taxonomy" id="652676"/>
    <lineage>
        <taxon>unclassified sequences</taxon>
        <taxon>metagenomes</taxon>
        <taxon>ecological metagenomes</taxon>
    </lineage>
</organism>
<dbReference type="AlphaFoldDB" id="A0A1W1BKJ4"/>
<keyword evidence="2 5" id="KW-0812">Transmembrane</keyword>
<name>A0A1W1BKJ4_9ZZZZ</name>
<keyword evidence="3 5" id="KW-1133">Transmembrane helix</keyword>
<evidence type="ECO:0000256" key="2">
    <source>
        <dbReference type="ARBA" id="ARBA00022692"/>
    </source>
</evidence>
<dbReference type="GO" id="GO:0012505">
    <property type="term" value="C:endomembrane system"/>
    <property type="evidence" value="ECO:0007669"/>
    <property type="project" value="UniProtKB-SubCell"/>
</dbReference>
<dbReference type="EMBL" id="FPHK01000009">
    <property type="protein sequence ID" value="SFV54026.1"/>
    <property type="molecule type" value="Genomic_DNA"/>
</dbReference>
<dbReference type="Pfam" id="PF04191">
    <property type="entry name" value="PEMT"/>
    <property type="match status" value="1"/>
</dbReference>